<dbReference type="Pfam" id="PF14232">
    <property type="entry name" value="DUF4334"/>
    <property type="match status" value="1"/>
</dbReference>
<dbReference type="EMBL" id="KZ824426">
    <property type="protein sequence ID" value="RAL03943.1"/>
    <property type="molecule type" value="Genomic_DNA"/>
</dbReference>
<dbReference type="OrthoDB" id="2213372at2759"/>
<dbReference type="GeneID" id="37226134"/>
<accession>A0A395H8U6</accession>
<dbReference type="VEuPathDB" id="FungiDB:BO80DRAFT_442509"/>
<feature type="domain" description="DUF4334" evidence="1">
    <location>
        <begin position="12"/>
        <end position="67"/>
    </location>
</feature>
<dbReference type="AlphaFoldDB" id="A0A395H8U6"/>
<protein>
    <recommendedName>
        <fullName evidence="1">DUF4334 domain-containing protein</fullName>
    </recommendedName>
</protein>
<name>A0A395H8U6_9EURO</name>
<dbReference type="Proteomes" id="UP000249402">
    <property type="component" value="Unassembled WGS sequence"/>
</dbReference>
<gene>
    <name evidence="2" type="ORF">BO80DRAFT_442509</name>
</gene>
<organism evidence="2 3">
    <name type="scientific">Aspergillus ibericus CBS 121593</name>
    <dbReference type="NCBI Taxonomy" id="1448316"/>
    <lineage>
        <taxon>Eukaryota</taxon>
        <taxon>Fungi</taxon>
        <taxon>Dikarya</taxon>
        <taxon>Ascomycota</taxon>
        <taxon>Pezizomycotina</taxon>
        <taxon>Eurotiomycetes</taxon>
        <taxon>Eurotiomycetidae</taxon>
        <taxon>Eurotiales</taxon>
        <taxon>Aspergillaceae</taxon>
        <taxon>Aspergillus</taxon>
        <taxon>Aspergillus subgen. Circumdati</taxon>
    </lineage>
</organism>
<evidence type="ECO:0000313" key="3">
    <source>
        <dbReference type="Proteomes" id="UP000249402"/>
    </source>
</evidence>
<dbReference type="InterPro" id="IPR025568">
    <property type="entry name" value="DUF4334"/>
</dbReference>
<sequence>MGTMSSDEGAEKVHEIRFHGAGSSLLVSDNQGVGKRFRYVDESTIAATNDYRAYYGDSGVLHFYLTRAEDGSP</sequence>
<evidence type="ECO:0000259" key="1">
    <source>
        <dbReference type="Pfam" id="PF14232"/>
    </source>
</evidence>
<dbReference type="RefSeq" id="XP_025578270.1">
    <property type="nucleotide sequence ID" value="XM_025721269.1"/>
</dbReference>
<keyword evidence="3" id="KW-1185">Reference proteome</keyword>
<dbReference type="Gene3D" id="2.40.128.580">
    <property type="entry name" value="GXWXG domain"/>
    <property type="match status" value="1"/>
</dbReference>
<reference evidence="2 3" key="1">
    <citation type="submission" date="2018-02" db="EMBL/GenBank/DDBJ databases">
        <title>The genomes of Aspergillus section Nigri reveals drivers in fungal speciation.</title>
        <authorList>
            <consortium name="DOE Joint Genome Institute"/>
            <person name="Vesth T.C."/>
            <person name="Nybo J."/>
            <person name="Theobald S."/>
            <person name="Brandl J."/>
            <person name="Frisvad J.C."/>
            <person name="Nielsen K.F."/>
            <person name="Lyhne E.K."/>
            <person name="Kogle M.E."/>
            <person name="Kuo A."/>
            <person name="Riley R."/>
            <person name="Clum A."/>
            <person name="Nolan M."/>
            <person name="Lipzen A."/>
            <person name="Salamov A."/>
            <person name="Henrissat B."/>
            <person name="Wiebenga A."/>
            <person name="De vries R.P."/>
            <person name="Grigoriev I.V."/>
            <person name="Mortensen U.H."/>
            <person name="Andersen M.R."/>
            <person name="Baker S.E."/>
        </authorList>
    </citation>
    <scope>NUCLEOTIDE SEQUENCE [LARGE SCALE GENOMIC DNA]</scope>
    <source>
        <strain evidence="2 3">CBS 121593</strain>
    </source>
</reference>
<proteinExistence type="predicted"/>
<evidence type="ECO:0000313" key="2">
    <source>
        <dbReference type="EMBL" id="RAL03943.1"/>
    </source>
</evidence>